<dbReference type="Pfam" id="PF13091">
    <property type="entry name" value="PLDc_2"/>
    <property type="match status" value="1"/>
</dbReference>
<evidence type="ECO:0000313" key="3">
    <source>
        <dbReference type="Proteomes" id="UP000218505"/>
    </source>
</evidence>
<feature type="domain" description="Phospholipase D-like" evidence="1">
    <location>
        <begin position="56"/>
        <end position="155"/>
    </location>
</feature>
<evidence type="ECO:0000313" key="2">
    <source>
        <dbReference type="EMBL" id="ATE57987.1"/>
    </source>
</evidence>
<dbReference type="Gene3D" id="3.30.870.10">
    <property type="entry name" value="Endonuclease Chain A"/>
    <property type="match status" value="1"/>
</dbReference>
<dbReference type="Proteomes" id="UP000218505">
    <property type="component" value="Chromosome"/>
</dbReference>
<reference evidence="2" key="1">
    <citation type="submission" date="2017-09" db="EMBL/GenBank/DDBJ databases">
        <title>Complete Genome Sequence of ansamitocin-producing Bacterium Actinosynnema pretiosum X47.</title>
        <authorList>
            <person name="Cao G."/>
            <person name="Zong G."/>
            <person name="Zhong C."/>
            <person name="Fu J."/>
        </authorList>
    </citation>
    <scope>NUCLEOTIDE SEQUENCE [LARGE SCALE GENOMIC DNA]</scope>
    <source>
        <strain evidence="2">X47</strain>
    </source>
</reference>
<evidence type="ECO:0000259" key="1">
    <source>
        <dbReference type="Pfam" id="PF13091"/>
    </source>
</evidence>
<dbReference type="KEGG" id="apre:CNX65_04830"/>
<dbReference type="NCBIfam" id="NF041068">
    <property type="entry name" value="DpdK"/>
    <property type="match status" value="1"/>
</dbReference>
<dbReference type="EMBL" id="CP023445">
    <property type="protein sequence ID" value="ATE57987.1"/>
    <property type="molecule type" value="Genomic_DNA"/>
</dbReference>
<dbReference type="InterPro" id="IPR025202">
    <property type="entry name" value="PLD-like_dom"/>
</dbReference>
<gene>
    <name evidence="2" type="ORF">CNX65_04830</name>
</gene>
<protein>
    <recommendedName>
        <fullName evidence="1">Phospholipase D-like domain-containing protein</fullName>
    </recommendedName>
</protein>
<keyword evidence="3" id="KW-1185">Reference proteome</keyword>
<name>A0A290ZG51_9PSEU</name>
<proteinExistence type="predicted"/>
<dbReference type="AlphaFoldDB" id="A0A290ZG51"/>
<sequence>MSAGGILASALLSELAFPGPVIWLVSAWISDVEVLDNSQGGFDPLLGYEASGSLKLSDVLARLAESGSRIRVVTRPEPRNEGFVRQLQASTADQSRLTVDYDPLEHEKTLCGRNWMITGSMNFTKSGLGSNEESVRYVVDDSEVRQARLDFKSRWGA</sequence>
<dbReference type="SUPFAM" id="SSF56024">
    <property type="entry name" value="Phospholipase D/nuclease"/>
    <property type="match status" value="1"/>
</dbReference>
<accession>A0A290ZG51</accession>
<organism evidence="2 3">
    <name type="scientific">Actinosynnema pretiosum</name>
    <dbReference type="NCBI Taxonomy" id="42197"/>
    <lineage>
        <taxon>Bacteria</taxon>
        <taxon>Bacillati</taxon>
        <taxon>Actinomycetota</taxon>
        <taxon>Actinomycetes</taxon>
        <taxon>Pseudonocardiales</taxon>
        <taxon>Pseudonocardiaceae</taxon>
        <taxon>Actinosynnema</taxon>
    </lineage>
</organism>